<feature type="chain" id="PRO_5018605184" evidence="6">
    <location>
        <begin position="22"/>
        <end position="895"/>
    </location>
</feature>
<keyword evidence="6" id="KW-0732">Signal</keyword>
<evidence type="ECO:0000256" key="2">
    <source>
        <dbReference type="ARBA" id="ARBA00022670"/>
    </source>
</evidence>
<dbReference type="InterPro" id="IPR050626">
    <property type="entry name" value="Peptidase_M16"/>
</dbReference>
<dbReference type="RefSeq" id="WP_126304515.1">
    <property type="nucleotide sequence ID" value="NZ_LR134516.1"/>
</dbReference>
<dbReference type="GO" id="GO:0008237">
    <property type="term" value="F:metallopeptidase activity"/>
    <property type="evidence" value="ECO:0007669"/>
    <property type="project" value="UniProtKB-KW"/>
</dbReference>
<comment type="similarity">
    <text evidence="1">Belongs to the peptidase M16 family.</text>
</comment>
<evidence type="ECO:0000256" key="5">
    <source>
        <dbReference type="ARBA" id="ARBA00023049"/>
    </source>
</evidence>
<dbReference type="PANTHER" id="PTHR43690">
    <property type="entry name" value="NARDILYSIN"/>
    <property type="match status" value="1"/>
</dbReference>
<dbReference type="EMBL" id="LR134516">
    <property type="protein sequence ID" value="VEJ21201.1"/>
    <property type="molecule type" value="Genomic_DNA"/>
</dbReference>
<name>A0A3S5F6I2_9NEIS</name>
<dbReference type="PANTHER" id="PTHR43690:SF17">
    <property type="entry name" value="PROTEIN YHJJ"/>
    <property type="match status" value="1"/>
</dbReference>
<dbReference type="Proteomes" id="UP000268229">
    <property type="component" value="Chromosome"/>
</dbReference>
<evidence type="ECO:0000256" key="1">
    <source>
        <dbReference type="ARBA" id="ARBA00007261"/>
    </source>
</evidence>
<dbReference type="InterPro" id="IPR007863">
    <property type="entry name" value="Peptidase_M16_C"/>
</dbReference>
<sequence>MLFIRLILIMSVVSATLFVHAGETAHIQGKLANGLAYHIFHVPSADKRLVLRLQVNVGAADENEEEEGLAHIVEHMVFQSAPDFPSGLSDTLNGQGWQLGRHYNAQTGYYFTRYLLTPPQGKKQLGNALAVYRQILSPRSFSPADWTKEKQVILSEWRQQQTLEGRLKRQEHALLYSGSRQARYAPIGSKTAIENARIEAIDAFRQKWYGSNNAVLVVMGDIDPEKTATAIETSLGRLKPIPLPERRLEEYEPVLKTGWHTGYVRDKDNTDHKIALVFRFGNALSQSNNTEGYYQRLLDNFAAYIIHRRIEQSGQPVSLKSGNIGKKTGSLGFYMDAAPNRHAAATDNLRELHQHILQQPATDEEVAAYRKILHGNMKPTGLADDLNQTVLLVDNILLNGKPLPTVENRKTERGQLYRINVAAVNKRIGEWLNADDKLLIIQASNSEKPVPPNINPLPAGKLKAATQPVIGKPFFAVHKGQGRIVSEGYDSDNKVSYLQFENGDKAVLLQHPSANGKLYFKAVSETGYLHSDVNAWQAQLAAKIIANSAPAGFTATQLKQWQQQQGIKFAYQLSGDKQITGAQVPQAGFEKLLQLYRSRQTAPTTDNWQETLEAEAVKLLIYLQSVPGRQELELEQLRFGVPESRPANGDEIRALDRGELLNQWQKLVSSPVNYYIVSNMPSEKIKTLLAQYLADIPRSTAVHSVPALQEGATLRRAPINDTDGTDINAWSWQAFYDWTPDTSEQIPLLVNLANARLKDELRSRRQSAYGVKFTAMPQPSHNRVESNLFFSTTPERAAEAWQAAQQVLTRLPENISKTEAYNLQRLFIEQEAKRRQNPEVWLERLAASHRHYGDARYLGRLPELHRTIIQTRLRQTAKLLWSEQNARALLIDPQK</sequence>
<feature type="domain" description="Peptidase M16 C-terminal" evidence="8">
    <location>
        <begin position="199"/>
        <end position="373"/>
    </location>
</feature>
<evidence type="ECO:0000313" key="10">
    <source>
        <dbReference type="Proteomes" id="UP000268229"/>
    </source>
</evidence>
<dbReference type="KEGG" id="nani:NCTC12227_00927"/>
<reference evidence="9 10" key="1">
    <citation type="submission" date="2018-12" db="EMBL/GenBank/DDBJ databases">
        <authorList>
            <consortium name="Pathogen Informatics"/>
        </authorList>
    </citation>
    <scope>NUCLEOTIDE SEQUENCE [LARGE SCALE GENOMIC DNA]</scope>
    <source>
        <strain evidence="9 10">NCTC12227</strain>
    </source>
</reference>
<evidence type="ECO:0000256" key="6">
    <source>
        <dbReference type="SAM" id="SignalP"/>
    </source>
</evidence>
<accession>A0A3S5F6I2</accession>
<keyword evidence="4" id="KW-0862">Zinc</keyword>
<dbReference type="AlphaFoldDB" id="A0A3S5F6I2"/>
<dbReference type="STRING" id="326522.BWD08_03425"/>
<dbReference type="InterPro" id="IPR011249">
    <property type="entry name" value="Metalloenz_LuxS/M16"/>
</dbReference>
<gene>
    <name evidence="9" type="primary">yhjJ</name>
    <name evidence="9" type="ORF">NCTC12227_00927</name>
</gene>
<dbReference type="Pfam" id="PF05193">
    <property type="entry name" value="Peptidase_M16_C"/>
    <property type="match status" value="2"/>
</dbReference>
<dbReference type="GO" id="GO:0006508">
    <property type="term" value="P:proteolysis"/>
    <property type="evidence" value="ECO:0007669"/>
    <property type="project" value="UniProtKB-KW"/>
</dbReference>
<feature type="domain" description="Peptidase M16 C-terminal" evidence="8">
    <location>
        <begin position="672"/>
        <end position="819"/>
    </location>
</feature>
<dbReference type="SUPFAM" id="SSF63411">
    <property type="entry name" value="LuxS/MPP-like metallohydrolase"/>
    <property type="match status" value="4"/>
</dbReference>
<keyword evidence="3" id="KW-0378">Hydrolase</keyword>
<feature type="signal peptide" evidence="6">
    <location>
        <begin position="1"/>
        <end position="21"/>
    </location>
</feature>
<dbReference type="GO" id="GO:0046872">
    <property type="term" value="F:metal ion binding"/>
    <property type="evidence" value="ECO:0007669"/>
    <property type="project" value="InterPro"/>
</dbReference>
<evidence type="ECO:0000259" key="7">
    <source>
        <dbReference type="Pfam" id="PF00675"/>
    </source>
</evidence>
<dbReference type="Gene3D" id="3.30.830.10">
    <property type="entry name" value="Metalloenzyme, LuxS/M16 peptidase-like"/>
    <property type="match status" value="3"/>
</dbReference>
<evidence type="ECO:0000313" key="9">
    <source>
        <dbReference type="EMBL" id="VEJ21201.1"/>
    </source>
</evidence>
<evidence type="ECO:0000256" key="3">
    <source>
        <dbReference type="ARBA" id="ARBA00022801"/>
    </source>
</evidence>
<dbReference type="InterPro" id="IPR011765">
    <property type="entry name" value="Pept_M16_N"/>
</dbReference>
<feature type="domain" description="Peptidase M16 N-terminal" evidence="7">
    <location>
        <begin position="50"/>
        <end position="164"/>
    </location>
</feature>
<evidence type="ECO:0000259" key="8">
    <source>
        <dbReference type="Pfam" id="PF05193"/>
    </source>
</evidence>
<keyword evidence="5" id="KW-0482">Metalloprotease</keyword>
<dbReference type="OrthoDB" id="9811314at2"/>
<keyword evidence="2 9" id="KW-0645">Protease</keyword>
<evidence type="ECO:0000256" key="4">
    <source>
        <dbReference type="ARBA" id="ARBA00022833"/>
    </source>
</evidence>
<organism evidence="9 10">
    <name type="scientific">Neisseria animaloris</name>
    <dbReference type="NCBI Taxonomy" id="326522"/>
    <lineage>
        <taxon>Bacteria</taxon>
        <taxon>Pseudomonadati</taxon>
        <taxon>Pseudomonadota</taxon>
        <taxon>Betaproteobacteria</taxon>
        <taxon>Neisseriales</taxon>
        <taxon>Neisseriaceae</taxon>
        <taxon>Neisseria</taxon>
    </lineage>
</organism>
<keyword evidence="10" id="KW-1185">Reference proteome</keyword>
<dbReference type="Pfam" id="PF00675">
    <property type="entry name" value="Peptidase_M16"/>
    <property type="match status" value="1"/>
</dbReference>
<protein>
    <submittedName>
        <fullName evidence="9">Protease3</fullName>
    </submittedName>
</protein>
<proteinExistence type="inferred from homology"/>